<keyword evidence="2" id="KW-1185">Reference proteome</keyword>
<dbReference type="RefSeq" id="WP_046233963.1">
    <property type="nucleotide sequence ID" value="NZ_FONN01000026.1"/>
</dbReference>
<dbReference type="EMBL" id="FONN01000026">
    <property type="protein sequence ID" value="SFF32816.1"/>
    <property type="molecule type" value="Genomic_DNA"/>
</dbReference>
<name>A0A1I2HVQ8_9BACL</name>
<proteinExistence type="predicted"/>
<accession>A0A1I2HVQ8</accession>
<sequence>MDAKTGTVIKLSQWDALLLESLKSYGWTDEQLIRKVHAGDFPEDTSPFQFDYSVLNALASSDAELFAQAVTEGYQIKYNTIRGIHSWLKVAFKQEAELLLESGSEAVHAWLTNDEADRLAAVLSYGWSLSRLDGAAPHASDAAGRDAYRIYPAAD</sequence>
<organism evidence="1 2">
    <name type="scientific">Paenibacillus algorifonticola</name>
    <dbReference type="NCBI Taxonomy" id="684063"/>
    <lineage>
        <taxon>Bacteria</taxon>
        <taxon>Bacillati</taxon>
        <taxon>Bacillota</taxon>
        <taxon>Bacilli</taxon>
        <taxon>Bacillales</taxon>
        <taxon>Paenibacillaceae</taxon>
        <taxon>Paenibacillus</taxon>
    </lineage>
</organism>
<evidence type="ECO:0000313" key="1">
    <source>
        <dbReference type="EMBL" id="SFF32816.1"/>
    </source>
</evidence>
<dbReference type="Proteomes" id="UP000183410">
    <property type="component" value="Unassembled WGS sequence"/>
</dbReference>
<evidence type="ECO:0000313" key="2">
    <source>
        <dbReference type="Proteomes" id="UP000183410"/>
    </source>
</evidence>
<dbReference type="AlphaFoldDB" id="A0A1I2HVQ8"/>
<reference evidence="2" key="1">
    <citation type="submission" date="2016-10" db="EMBL/GenBank/DDBJ databases">
        <authorList>
            <person name="Varghese N."/>
            <person name="Submissions S."/>
        </authorList>
    </citation>
    <scope>NUCLEOTIDE SEQUENCE [LARGE SCALE GENOMIC DNA]</scope>
    <source>
        <strain evidence="2">CGMCC 1.10223</strain>
    </source>
</reference>
<gene>
    <name evidence="1" type="ORF">SAMN04487969_12649</name>
</gene>
<protein>
    <submittedName>
        <fullName evidence="1">Uncharacterized protein</fullName>
    </submittedName>
</protein>